<feature type="region of interest" description="Disordered" evidence="1">
    <location>
        <begin position="177"/>
        <end position="209"/>
    </location>
</feature>
<protein>
    <submittedName>
        <fullName evidence="3">Uncharacterized protein</fullName>
    </submittedName>
</protein>
<organism evidence="3 4">
    <name type="scientific">Protopolystoma xenopodis</name>
    <dbReference type="NCBI Taxonomy" id="117903"/>
    <lineage>
        <taxon>Eukaryota</taxon>
        <taxon>Metazoa</taxon>
        <taxon>Spiralia</taxon>
        <taxon>Lophotrochozoa</taxon>
        <taxon>Platyhelminthes</taxon>
        <taxon>Monogenea</taxon>
        <taxon>Polyopisthocotylea</taxon>
        <taxon>Polystomatidea</taxon>
        <taxon>Polystomatidae</taxon>
        <taxon>Protopolystoma</taxon>
    </lineage>
</organism>
<keyword evidence="2" id="KW-1133">Transmembrane helix</keyword>
<name>A0A448WQW7_9PLAT</name>
<evidence type="ECO:0000256" key="1">
    <source>
        <dbReference type="SAM" id="MobiDB-lite"/>
    </source>
</evidence>
<feature type="non-terminal residue" evidence="3">
    <location>
        <position position="338"/>
    </location>
</feature>
<dbReference type="AlphaFoldDB" id="A0A448WQW7"/>
<evidence type="ECO:0000313" key="3">
    <source>
        <dbReference type="EMBL" id="VEL17911.1"/>
    </source>
</evidence>
<keyword evidence="2" id="KW-0472">Membrane</keyword>
<keyword evidence="2" id="KW-0812">Transmembrane</keyword>
<keyword evidence="4" id="KW-1185">Reference proteome</keyword>
<reference evidence="3" key="1">
    <citation type="submission" date="2018-11" db="EMBL/GenBank/DDBJ databases">
        <authorList>
            <consortium name="Pathogen Informatics"/>
        </authorList>
    </citation>
    <scope>NUCLEOTIDE SEQUENCE</scope>
</reference>
<accession>A0A448WQW7</accession>
<proteinExistence type="predicted"/>
<feature type="transmembrane region" description="Helical" evidence="2">
    <location>
        <begin position="37"/>
        <end position="63"/>
    </location>
</feature>
<dbReference type="Proteomes" id="UP000784294">
    <property type="component" value="Unassembled WGS sequence"/>
</dbReference>
<feature type="compositionally biased region" description="Polar residues" evidence="1">
    <location>
        <begin position="192"/>
        <end position="206"/>
    </location>
</feature>
<gene>
    <name evidence="3" type="ORF">PXEA_LOCUS11351</name>
</gene>
<sequence>MRNSQTDGSSIDWTDNLWQSRHTSSLDDSFNTSRGKYLFLLTIIVPVCGLVVLALLITLLVVFCTQVRLRRQRQLQQQQQQRLVPSQSQIQTLTDGAVVFPESQATASTGFGLGGCANNGAAGLSSVSFLQAGLNGAYLDQKARLFESELTARLGGQNGIVTPTHTSLIPQMPFPLDVDPNGSAPPPGPTHPSLQPPSTMSITQVPSGGGSDTANFLIPSSLPHTVVTGVAQANLLMTSPRNSGFSYLSSIGGAGTPALGAAYMPSMLMGPGYMTHRPNFGYLDELAADYLPESNYQKPVVPANAAAAAAYVKGLNGLLYSQVEAAGSLDYPPRSRLN</sequence>
<dbReference type="EMBL" id="CAAALY010034775">
    <property type="protein sequence ID" value="VEL17911.1"/>
    <property type="molecule type" value="Genomic_DNA"/>
</dbReference>
<evidence type="ECO:0000256" key="2">
    <source>
        <dbReference type="SAM" id="Phobius"/>
    </source>
</evidence>
<evidence type="ECO:0000313" key="4">
    <source>
        <dbReference type="Proteomes" id="UP000784294"/>
    </source>
</evidence>
<comment type="caution">
    <text evidence="3">The sequence shown here is derived from an EMBL/GenBank/DDBJ whole genome shotgun (WGS) entry which is preliminary data.</text>
</comment>